<dbReference type="AlphaFoldDB" id="L1NLD9"/>
<dbReference type="Proteomes" id="UP000010433">
    <property type="component" value="Unassembled WGS sequence"/>
</dbReference>
<dbReference type="PATRIC" id="fig|1127699.3.peg.113"/>
<name>L1NLD9_9BACT</name>
<proteinExistence type="predicted"/>
<comment type="caution">
    <text evidence="1">The sequence shown here is derived from an EMBL/GenBank/DDBJ whole genome shotgun (WGS) entry which is preliminary data.</text>
</comment>
<gene>
    <name evidence="1" type="ORF">HMPREF9151_00131</name>
</gene>
<sequence>MGRAVAFGKGEESFIRIYFVKIKNSTVMSISYRLYKSKVSSGFFHLSFKDGRPIS</sequence>
<evidence type="ECO:0000313" key="2">
    <source>
        <dbReference type="Proteomes" id="UP000010433"/>
    </source>
</evidence>
<keyword evidence="2" id="KW-1185">Reference proteome</keyword>
<reference evidence="1 2" key="1">
    <citation type="submission" date="2012-05" db="EMBL/GenBank/DDBJ databases">
        <authorList>
            <person name="Weinstock G."/>
            <person name="Sodergren E."/>
            <person name="Lobos E.A."/>
            <person name="Fulton L."/>
            <person name="Fulton R."/>
            <person name="Courtney L."/>
            <person name="Fronick C."/>
            <person name="O'Laughlin M."/>
            <person name="Godfrey J."/>
            <person name="Wilson R.M."/>
            <person name="Miner T."/>
            <person name="Farmer C."/>
            <person name="Delehaunty K."/>
            <person name="Cordes M."/>
            <person name="Minx P."/>
            <person name="Tomlinson C."/>
            <person name="Chen J."/>
            <person name="Wollam A."/>
            <person name="Pepin K.H."/>
            <person name="Bhonagiri V."/>
            <person name="Zhang X."/>
            <person name="Suruliraj S."/>
            <person name="Warren W."/>
            <person name="Mitreva M."/>
            <person name="Mardis E.R."/>
            <person name="Wilson R.K."/>
        </authorList>
    </citation>
    <scope>NUCLEOTIDE SEQUENCE [LARGE SCALE GENOMIC DNA]</scope>
    <source>
        <strain evidence="1 2">F0055</strain>
    </source>
</reference>
<dbReference type="EMBL" id="AMEP01000015">
    <property type="protein sequence ID" value="EKY03997.1"/>
    <property type="molecule type" value="Genomic_DNA"/>
</dbReference>
<protein>
    <submittedName>
        <fullName evidence="1">Uncharacterized protein</fullName>
    </submittedName>
</protein>
<dbReference type="HOGENOM" id="CLU_3028579_0_0_10"/>
<organism evidence="1 2">
    <name type="scientific">Hoylesella saccharolytica F0055</name>
    <dbReference type="NCBI Taxonomy" id="1127699"/>
    <lineage>
        <taxon>Bacteria</taxon>
        <taxon>Pseudomonadati</taxon>
        <taxon>Bacteroidota</taxon>
        <taxon>Bacteroidia</taxon>
        <taxon>Bacteroidales</taxon>
        <taxon>Prevotellaceae</taxon>
        <taxon>Hoylesella</taxon>
    </lineage>
</organism>
<accession>L1NLD9</accession>
<evidence type="ECO:0000313" key="1">
    <source>
        <dbReference type="EMBL" id="EKY03997.1"/>
    </source>
</evidence>